<protein>
    <recommendedName>
        <fullName evidence="10">Signal peptide peptidase</fullName>
    </recommendedName>
</protein>
<dbReference type="GO" id="GO:0042500">
    <property type="term" value="F:aspartic endopeptidase activity, intramembrane cleaving"/>
    <property type="evidence" value="ECO:0007669"/>
    <property type="project" value="InterPro"/>
</dbReference>
<organism evidence="8 9">
    <name type="scientific">Taxus chinensis</name>
    <name type="common">Chinese yew</name>
    <name type="synonym">Taxus wallichiana var. chinensis</name>
    <dbReference type="NCBI Taxonomy" id="29808"/>
    <lineage>
        <taxon>Eukaryota</taxon>
        <taxon>Viridiplantae</taxon>
        <taxon>Streptophyta</taxon>
        <taxon>Embryophyta</taxon>
        <taxon>Tracheophyta</taxon>
        <taxon>Spermatophyta</taxon>
        <taxon>Pinopsida</taxon>
        <taxon>Pinidae</taxon>
        <taxon>Conifers II</taxon>
        <taxon>Cupressales</taxon>
        <taxon>Taxaceae</taxon>
        <taxon>Taxus</taxon>
    </lineage>
</organism>
<keyword evidence="6 7" id="KW-0472">Membrane</keyword>
<feature type="transmembrane region" description="Helical" evidence="7">
    <location>
        <begin position="168"/>
        <end position="190"/>
    </location>
</feature>
<keyword evidence="3 7" id="KW-0812">Transmembrane</keyword>
<evidence type="ECO:0000256" key="6">
    <source>
        <dbReference type="ARBA" id="ARBA00023136"/>
    </source>
</evidence>
<feature type="non-terminal residue" evidence="8">
    <location>
        <position position="1"/>
    </location>
</feature>
<evidence type="ECO:0000256" key="2">
    <source>
        <dbReference type="ARBA" id="ARBA00006859"/>
    </source>
</evidence>
<dbReference type="InterPro" id="IPR007369">
    <property type="entry name" value="Peptidase_A22B_SPP"/>
</dbReference>
<evidence type="ECO:0000256" key="7">
    <source>
        <dbReference type="SAM" id="Phobius"/>
    </source>
</evidence>
<dbReference type="GO" id="GO:0098553">
    <property type="term" value="C:lumenal side of endoplasmic reticulum membrane"/>
    <property type="evidence" value="ECO:0007669"/>
    <property type="project" value="TreeGrafter"/>
</dbReference>
<dbReference type="SMART" id="SM00730">
    <property type="entry name" value="PSN"/>
    <property type="match status" value="1"/>
</dbReference>
<dbReference type="PANTHER" id="PTHR12174:SF73">
    <property type="entry name" value="SIGNAL PEPTIDE PEPTIDASE DOMAIN CONTAINING PROTEIN"/>
    <property type="match status" value="1"/>
</dbReference>
<evidence type="ECO:0000313" key="9">
    <source>
        <dbReference type="Proteomes" id="UP000824469"/>
    </source>
</evidence>
<proteinExistence type="inferred from homology"/>
<accession>A0AA38G692</accession>
<dbReference type="Pfam" id="PF04258">
    <property type="entry name" value="Peptidase_A22B"/>
    <property type="match status" value="1"/>
</dbReference>
<comment type="similarity">
    <text evidence="2">Belongs to the peptidase A22B family.</text>
</comment>
<dbReference type="Proteomes" id="UP000824469">
    <property type="component" value="Unassembled WGS sequence"/>
</dbReference>
<name>A0AA38G692_TAXCH</name>
<keyword evidence="9" id="KW-1185">Reference proteome</keyword>
<dbReference type="InterPro" id="IPR006639">
    <property type="entry name" value="Preselin/SPP"/>
</dbReference>
<evidence type="ECO:0000313" key="8">
    <source>
        <dbReference type="EMBL" id="KAH9315458.1"/>
    </source>
</evidence>
<keyword evidence="4" id="KW-0378">Hydrolase</keyword>
<dbReference type="OMA" id="PKWLLQD"/>
<feature type="transmembrane region" description="Helical" evidence="7">
    <location>
        <begin position="133"/>
        <end position="156"/>
    </location>
</feature>
<keyword evidence="5 7" id="KW-1133">Transmembrane helix</keyword>
<feature type="transmembrane region" description="Helical" evidence="7">
    <location>
        <begin position="89"/>
        <end position="112"/>
    </location>
</feature>
<gene>
    <name evidence="8" type="ORF">KI387_024085</name>
</gene>
<evidence type="ECO:0000256" key="1">
    <source>
        <dbReference type="ARBA" id="ARBA00004127"/>
    </source>
</evidence>
<evidence type="ECO:0000256" key="4">
    <source>
        <dbReference type="ARBA" id="ARBA00022801"/>
    </source>
</evidence>
<feature type="transmembrane region" description="Helical" evidence="7">
    <location>
        <begin position="293"/>
        <end position="315"/>
    </location>
</feature>
<dbReference type="PANTHER" id="PTHR12174">
    <property type="entry name" value="SIGNAL PEPTIDE PEPTIDASE"/>
    <property type="match status" value="1"/>
</dbReference>
<feature type="transmembrane region" description="Helical" evidence="7">
    <location>
        <begin position="242"/>
        <end position="263"/>
    </location>
</feature>
<dbReference type="GO" id="GO:0006465">
    <property type="term" value="P:signal peptide processing"/>
    <property type="evidence" value="ECO:0007669"/>
    <property type="project" value="TreeGrafter"/>
</dbReference>
<comment type="subcellular location">
    <subcellularLocation>
        <location evidence="1">Endomembrane system</location>
        <topology evidence="1">Multi-pass membrane protein</topology>
    </subcellularLocation>
</comment>
<dbReference type="AlphaFoldDB" id="A0AA38G692"/>
<evidence type="ECO:0000256" key="5">
    <source>
        <dbReference type="ARBA" id="ARBA00022989"/>
    </source>
</evidence>
<reference evidence="8 9" key="1">
    <citation type="journal article" date="2021" name="Nat. Plants">
        <title>The Taxus genome provides insights into paclitaxel biosynthesis.</title>
        <authorList>
            <person name="Xiong X."/>
            <person name="Gou J."/>
            <person name="Liao Q."/>
            <person name="Li Y."/>
            <person name="Zhou Q."/>
            <person name="Bi G."/>
            <person name="Li C."/>
            <person name="Du R."/>
            <person name="Wang X."/>
            <person name="Sun T."/>
            <person name="Guo L."/>
            <person name="Liang H."/>
            <person name="Lu P."/>
            <person name="Wu Y."/>
            <person name="Zhang Z."/>
            <person name="Ro D.K."/>
            <person name="Shang Y."/>
            <person name="Huang S."/>
            <person name="Yan J."/>
        </authorList>
    </citation>
    <scope>NUCLEOTIDE SEQUENCE [LARGE SCALE GENOMIC DNA]</scope>
    <source>
        <strain evidence="8">Ta-2019</strain>
    </source>
</reference>
<dbReference type="EMBL" id="JAHRHJ020000005">
    <property type="protein sequence ID" value="KAH9315458.1"/>
    <property type="molecule type" value="Genomic_DNA"/>
</dbReference>
<evidence type="ECO:0008006" key="10">
    <source>
        <dbReference type="Google" id="ProtNLM"/>
    </source>
</evidence>
<dbReference type="GO" id="GO:0098554">
    <property type="term" value="C:cytoplasmic side of endoplasmic reticulum membrane"/>
    <property type="evidence" value="ECO:0007669"/>
    <property type="project" value="TreeGrafter"/>
</dbReference>
<evidence type="ECO:0000256" key="3">
    <source>
        <dbReference type="ARBA" id="ARBA00022692"/>
    </source>
</evidence>
<comment type="caution">
    <text evidence="8">The sequence shown here is derived from an EMBL/GenBank/DDBJ whole genome shotgun (WGS) entry which is preliminary data.</text>
</comment>
<feature type="transmembrane region" description="Helical" evidence="7">
    <location>
        <begin position="57"/>
        <end position="77"/>
    </location>
</feature>
<dbReference type="GO" id="GO:0033619">
    <property type="term" value="P:membrane protein proteolysis"/>
    <property type="evidence" value="ECO:0007669"/>
    <property type="project" value="TreeGrafter"/>
</dbReference>
<sequence>AAYVLLLVGMPLGSQLPDASWSSACYFLCLGVWTLFVGSHRSLGSKPPKKISFREGILAPFLFSLSLFGLYCLLRFFPNLDLQAFLSAYLALVGVFAVASNMVDLIGSLFPLTNSQLFRVEVPKWILEDDKSIVQLSSTLADVLALCVGVAIMIAYKQDGAPFMLNNFIATCIAIEALQIFSLGSFLTATTLLSGLLLYDAFWVYGSSHVFGDNVMLTVATSSAFDGPIKLIFPHLGGSSTFPYSLLGLGDVTVPGLLTALMLKFDRSRFSTRAYGVFENSSTGSMAKPKKTYFFTCIASYIFGLVLTFVANGVSGAAQPALVYLVPSQLIGVFLVSSVKSEVDLLLSYNEELLDNTSDVEKEN</sequence>